<protein>
    <recommendedName>
        <fullName evidence="4">Secreted protein</fullName>
    </recommendedName>
</protein>
<organism evidence="2 3">
    <name type="scientific">Pristionchus mayeri</name>
    <dbReference type="NCBI Taxonomy" id="1317129"/>
    <lineage>
        <taxon>Eukaryota</taxon>
        <taxon>Metazoa</taxon>
        <taxon>Ecdysozoa</taxon>
        <taxon>Nematoda</taxon>
        <taxon>Chromadorea</taxon>
        <taxon>Rhabditida</taxon>
        <taxon>Rhabditina</taxon>
        <taxon>Diplogasteromorpha</taxon>
        <taxon>Diplogasteroidea</taxon>
        <taxon>Neodiplogasteridae</taxon>
        <taxon>Pristionchus</taxon>
    </lineage>
</organism>
<sequence>MRTLLTLSILLSSLGRRSTPSYPIWYRMFLDLRFFGSFEQIRLRCLSRAHALRHLIDSDSLEHEPVVCSEVDAPIEVNLPDSMGHIVYRRDGTVTERADGRVEKVLDAMGLKVELLALLERVLIQLVTLAENSEVLGELGPLLDQSLQDLLPDVLRLCPSTNIPHCRNFLVRQFHRRLLLLATQRENLTHD</sequence>
<keyword evidence="1" id="KW-0732">Signal</keyword>
<accession>A0AAN5HYN2</accession>
<reference evidence="3" key="1">
    <citation type="submission" date="2022-10" db="EMBL/GenBank/DDBJ databases">
        <title>Genome assembly of Pristionchus species.</title>
        <authorList>
            <person name="Yoshida K."/>
            <person name="Sommer R.J."/>
        </authorList>
    </citation>
    <scope>NUCLEOTIDE SEQUENCE [LARGE SCALE GENOMIC DNA]</scope>
    <source>
        <strain evidence="3">RS5460</strain>
    </source>
</reference>
<name>A0AAN5HYN2_9BILA</name>
<evidence type="ECO:0008006" key="4">
    <source>
        <dbReference type="Google" id="ProtNLM"/>
    </source>
</evidence>
<feature type="signal peptide" evidence="1">
    <location>
        <begin position="1"/>
        <end position="21"/>
    </location>
</feature>
<feature type="chain" id="PRO_5042909995" description="Secreted protein" evidence="1">
    <location>
        <begin position="22"/>
        <end position="191"/>
    </location>
</feature>
<dbReference type="Proteomes" id="UP001328107">
    <property type="component" value="Unassembled WGS sequence"/>
</dbReference>
<dbReference type="AlphaFoldDB" id="A0AAN5HYN2"/>
<feature type="non-terminal residue" evidence="2">
    <location>
        <position position="191"/>
    </location>
</feature>
<keyword evidence="3" id="KW-1185">Reference proteome</keyword>
<evidence type="ECO:0000313" key="2">
    <source>
        <dbReference type="EMBL" id="GMR45286.1"/>
    </source>
</evidence>
<comment type="caution">
    <text evidence="2">The sequence shown here is derived from an EMBL/GenBank/DDBJ whole genome shotgun (WGS) entry which is preliminary data.</text>
</comment>
<gene>
    <name evidence="2" type="ORF">PMAYCL1PPCAC_15481</name>
</gene>
<dbReference type="EMBL" id="BTRK01000004">
    <property type="protein sequence ID" value="GMR45286.1"/>
    <property type="molecule type" value="Genomic_DNA"/>
</dbReference>
<evidence type="ECO:0000256" key="1">
    <source>
        <dbReference type="SAM" id="SignalP"/>
    </source>
</evidence>
<proteinExistence type="predicted"/>
<evidence type="ECO:0000313" key="3">
    <source>
        <dbReference type="Proteomes" id="UP001328107"/>
    </source>
</evidence>